<feature type="transmembrane region" description="Helical" evidence="1">
    <location>
        <begin position="246"/>
        <end position="271"/>
    </location>
</feature>
<evidence type="ECO:0000256" key="1">
    <source>
        <dbReference type="SAM" id="Phobius"/>
    </source>
</evidence>
<keyword evidence="1" id="KW-1133">Transmembrane helix</keyword>
<dbReference type="InParanoid" id="G0M9V8"/>
<protein>
    <submittedName>
        <fullName evidence="2">Uncharacterized protein</fullName>
    </submittedName>
</protein>
<sequence>MAKTKVTTEDPFSELYEFNALYKEVYEKFISFFIGYGVLFLLLALLFLGLLVPYVKAFTKHSGAFGQSPFLPLVNHSNSMIKRFYPIFIIFVVAFIVLYAHPGTGLWFVPAMLISGILLLAIKSFVSVYQSVIAIVSFQTVMSSRDPHGTGWKFTRSRLIALTTILYIIAILREFLLFFYIIFVMILDYLLKSESEIDIKFMFLPTATGDSSYERSHTFYQFVLFIGMFSQYFLKPQITSNHLEQIILFHTKIMGAMKLVIYILYIVSIVTKFQNEIAYMIFVTIDILLVPLVIEITEIRIDPNVAQIWEMKSQQPKV</sequence>
<feature type="transmembrane region" description="Helical" evidence="1">
    <location>
        <begin position="107"/>
        <end position="138"/>
    </location>
</feature>
<feature type="transmembrane region" description="Helical" evidence="1">
    <location>
        <begin position="29"/>
        <end position="52"/>
    </location>
</feature>
<dbReference type="AlphaFoldDB" id="G0M9V8"/>
<reference evidence="3" key="1">
    <citation type="submission" date="2011-07" db="EMBL/GenBank/DDBJ databases">
        <authorList>
            <consortium name="Caenorhabditis brenneri Sequencing and Analysis Consortium"/>
            <person name="Wilson R.K."/>
        </authorList>
    </citation>
    <scope>NUCLEOTIDE SEQUENCE [LARGE SCALE GENOMIC DNA]</scope>
    <source>
        <strain evidence="3">PB2801</strain>
    </source>
</reference>
<feature type="transmembrane region" description="Helical" evidence="1">
    <location>
        <begin position="159"/>
        <end position="186"/>
    </location>
</feature>
<keyword evidence="1" id="KW-0812">Transmembrane</keyword>
<feature type="transmembrane region" description="Helical" evidence="1">
    <location>
        <begin position="84"/>
        <end position="101"/>
    </location>
</feature>
<accession>G0M9V8</accession>
<gene>
    <name evidence="2" type="ORF">CAEBREN_06142</name>
</gene>
<evidence type="ECO:0000313" key="3">
    <source>
        <dbReference type="Proteomes" id="UP000008068"/>
    </source>
</evidence>
<feature type="transmembrane region" description="Helical" evidence="1">
    <location>
        <begin position="277"/>
        <end position="294"/>
    </location>
</feature>
<evidence type="ECO:0000313" key="2">
    <source>
        <dbReference type="EMBL" id="EGT30803.1"/>
    </source>
</evidence>
<dbReference type="EMBL" id="GL379787">
    <property type="protein sequence ID" value="EGT30803.1"/>
    <property type="molecule type" value="Genomic_DNA"/>
</dbReference>
<proteinExistence type="predicted"/>
<organism evidence="3">
    <name type="scientific">Caenorhabditis brenneri</name>
    <name type="common">Nematode worm</name>
    <dbReference type="NCBI Taxonomy" id="135651"/>
    <lineage>
        <taxon>Eukaryota</taxon>
        <taxon>Metazoa</taxon>
        <taxon>Ecdysozoa</taxon>
        <taxon>Nematoda</taxon>
        <taxon>Chromadorea</taxon>
        <taxon>Rhabditida</taxon>
        <taxon>Rhabditina</taxon>
        <taxon>Rhabditomorpha</taxon>
        <taxon>Rhabditoidea</taxon>
        <taxon>Rhabditidae</taxon>
        <taxon>Peloderinae</taxon>
        <taxon>Caenorhabditis</taxon>
    </lineage>
</organism>
<name>G0M9V8_CAEBE</name>
<dbReference type="OrthoDB" id="5907423at2759"/>
<keyword evidence="1" id="KW-0472">Membrane</keyword>
<feature type="transmembrane region" description="Helical" evidence="1">
    <location>
        <begin position="218"/>
        <end position="234"/>
    </location>
</feature>
<dbReference type="HOGENOM" id="CLU_915996_0_0_1"/>
<keyword evidence="3" id="KW-1185">Reference proteome</keyword>
<dbReference type="Proteomes" id="UP000008068">
    <property type="component" value="Unassembled WGS sequence"/>
</dbReference>
<dbReference type="eggNOG" id="ENOG502THXH">
    <property type="taxonomic scope" value="Eukaryota"/>
</dbReference>